<proteinExistence type="inferred from homology"/>
<evidence type="ECO:0000256" key="2">
    <source>
        <dbReference type="ARBA" id="ARBA00022801"/>
    </source>
</evidence>
<evidence type="ECO:0000313" key="8">
    <source>
        <dbReference type="EMBL" id="XAE42092.1"/>
    </source>
</evidence>
<gene>
    <name evidence="8" type="ORF">AAC691_17750</name>
</gene>
<keyword evidence="2" id="KW-0378">Hydrolase</keyword>
<dbReference type="RefSeq" id="WP_342627894.1">
    <property type="nucleotide sequence ID" value="NZ_CP152276.1"/>
</dbReference>
<sequence length="328" mass="34020">MAVPVVVVGGFLGAGKTSLINRIVNRCAPLRLSVLVNDFGALAIDSDLIEQAGERIVTLKNGCVCCSLQGDLLASIRMVLSRPDPPDAVLVECSGVSRIGAVRDALLDPVIWQAAALEAVVCVADAADMAADMAADGGYFDDPLRAASIRDADLVVLSKTDLLSGAVLERVLAALHARKRADLILRPADAADLPGLLLAAAPGHARATVPRQGARFRAEDGADASSLFASVSWRSARALDFGTFQAAIQRHAATILRAKGILRLHGREAAPLLFQMVGQRVTVGPAPARAAGADGTRLVFIGRRGRIDCAAIAADMDGCVPPGTTGEA</sequence>
<dbReference type="Gene3D" id="3.30.1220.10">
    <property type="entry name" value="CobW-like, C-terminal domain"/>
    <property type="match status" value="1"/>
</dbReference>
<protein>
    <submittedName>
        <fullName evidence="8">GTP-binding protein</fullName>
    </submittedName>
</protein>
<comment type="similarity">
    <text evidence="4">Belongs to the SIMIBI class G3E GTPase family. ZNG1 subfamily.</text>
</comment>
<accession>A0ABZ3D2V4</accession>
<comment type="function">
    <text evidence="5">Zinc chaperone that directly transfers zinc cofactor to target proteins, thereby activating them. Zinc is transferred from the CXCC motif in the GTPase domain to the zinc binding site in target proteins in a process requiring GTP hydrolysis.</text>
</comment>
<dbReference type="Pfam" id="PF07683">
    <property type="entry name" value="CobW_C"/>
    <property type="match status" value="1"/>
</dbReference>
<dbReference type="InterPro" id="IPR027417">
    <property type="entry name" value="P-loop_NTPase"/>
</dbReference>
<reference evidence="8 9" key="1">
    <citation type="submission" date="2024-04" db="EMBL/GenBank/DDBJ databases">
        <title>Complete genome sequence of Nguyenibacter vanlangesis HBCM-1154, a strain capable of nitrogen fixation, IAA production, and phosphorus solubilization isolated from sugarcane soil.</title>
        <authorList>
            <person name="MY HANH P."/>
        </authorList>
    </citation>
    <scope>NUCLEOTIDE SEQUENCE [LARGE SCALE GENOMIC DNA]</scope>
    <source>
        <strain evidence="8 9">HBCM 1154</strain>
    </source>
</reference>
<dbReference type="PANTHER" id="PTHR13748:SF62">
    <property type="entry name" value="COBW DOMAIN-CONTAINING PROTEIN"/>
    <property type="match status" value="1"/>
</dbReference>
<feature type="domain" description="CobW C-terminal" evidence="7">
    <location>
        <begin position="228"/>
        <end position="320"/>
    </location>
</feature>
<keyword evidence="9" id="KW-1185">Reference proteome</keyword>
<dbReference type="SUPFAM" id="SSF90002">
    <property type="entry name" value="Hypothetical protein YjiA, C-terminal domain"/>
    <property type="match status" value="1"/>
</dbReference>
<keyword evidence="1" id="KW-0547">Nucleotide-binding</keyword>
<name>A0ABZ3D2V4_9PROT</name>
<dbReference type="InterPro" id="IPR011629">
    <property type="entry name" value="CobW-like_C"/>
</dbReference>
<comment type="catalytic activity">
    <reaction evidence="6">
        <text>GTP + H2O = GDP + phosphate + H(+)</text>
        <dbReference type="Rhea" id="RHEA:19669"/>
        <dbReference type="ChEBI" id="CHEBI:15377"/>
        <dbReference type="ChEBI" id="CHEBI:15378"/>
        <dbReference type="ChEBI" id="CHEBI:37565"/>
        <dbReference type="ChEBI" id="CHEBI:43474"/>
        <dbReference type="ChEBI" id="CHEBI:58189"/>
    </reaction>
    <physiologicalReaction direction="left-to-right" evidence="6">
        <dbReference type="Rhea" id="RHEA:19670"/>
    </physiologicalReaction>
</comment>
<evidence type="ECO:0000256" key="4">
    <source>
        <dbReference type="ARBA" id="ARBA00034320"/>
    </source>
</evidence>
<dbReference type="EMBL" id="CP152276">
    <property type="protein sequence ID" value="XAE42092.1"/>
    <property type="molecule type" value="Genomic_DNA"/>
</dbReference>
<dbReference type="InterPro" id="IPR051316">
    <property type="entry name" value="Zinc-reg_GTPase_activator"/>
</dbReference>
<evidence type="ECO:0000256" key="1">
    <source>
        <dbReference type="ARBA" id="ARBA00022741"/>
    </source>
</evidence>
<evidence type="ECO:0000259" key="7">
    <source>
        <dbReference type="SMART" id="SM00833"/>
    </source>
</evidence>
<evidence type="ECO:0000313" key="9">
    <source>
        <dbReference type="Proteomes" id="UP001449795"/>
    </source>
</evidence>
<organism evidence="8 9">
    <name type="scientific">Nguyenibacter vanlangensis</name>
    <dbReference type="NCBI Taxonomy" id="1216886"/>
    <lineage>
        <taxon>Bacteria</taxon>
        <taxon>Pseudomonadati</taxon>
        <taxon>Pseudomonadota</taxon>
        <taxon>Alphaproteobacteria</taxon>
        <taxon>Acetobacterales</taxon>
        <taxon>Acetobacteraceae</taxon>
        <taxon>Nguyenibacter</taxon>
    </lineage>
</organism>
<evidence type="ECO:0000256" key="3">
    <source>
        <dbReference type="ARBA" id="ARBA00023186"/>
    </source>
</evidence>
<dbReference type="PANTHER" id="PTHR13748">
    <property type="entry name" value="COBW-RELATED"/>
    <property type="match status" value="1"/>
</dbReference>
<evidence type="ECO:0000256" key="5">
    <source>
        <dbReference type="ARBA" id="ARBA00045658"/>
    </source>
</evidence>
<dbReference type="Gene3D" id="3.40.50.300">
    <property type="entry name" value="P-loop containing nucleotide triphosphate hydrolases"/>
    <property type="match status" value="1"/>
</dbReference>
<evidence type="ECO:0000256" key="6">
    <source>
        <dbReference type="ARBA" id="ARBA00049117"/>
    </source>
</evidence>
<dbReference type="InterPro" id="IPR036627">
    <property type="entry name" value="CobW-likC_sf"/>
</dbReference>
<dbReference type="Pfam" id="PF02492">
    <property type="entry name" value="cobW"/>
    <property type="match status" value="1"/>
</dbReference>
<dbReference type="Proteomes" id="UP001449795">
    <property type="component" value="Chromosome"/>
</dbReference>
<dbReference type="SMART" id="SM00833">
    <property type="entry name" value="CobW_C"/>
    <property type="match status" value="1"/>
</dbReference>
<keyword evidence="3" id="KW-0143">Chaperone</keyword>
<dbReference type="InterPro" id="IPR003495">
    <property type="entry name" value="CobW/HypB/UreG_nucleotide-bd"/>
</dbReference>
<dbReference type="SUPFAM" id="SSF52540">
    <property type="entry name" value="P-loop containing nucleoside triphosphate hydrolases"/>
    <property type="match status" value="1"/>
</dbReference>